<dbReference type="AlphaFoldDB" id="A0A4R2EQ85"/>
<accession>A0A4R2EQ85</accession>
<reference evidence="1 2" key="1">
    <citation type="submission" date="2019-03" db="EMBL/GenBank/DDBJ databases">
        <title>Genomic Encyclopedia of Archaeal and Bacterial Type Strains, Phase II (KMG-II): from individual species to whole genera.</title>
        <authorList>
            <person name="Goeker M."/>
        </authorList>
    </citation>
    <scope>NUCLEOTIDE SEQUENCE [LARGE SCALE GENOMIC DNA]</scope>
    <source>
        <strain evidence="1 2">RL-C</strain>
    </source>
</reference>
<protein>
    <recommendedName>
        <fullName evidence="3">MarR family transcriptional regulator</fullName>
    </recommendedName>
</protein>
<dbReference type="InterPro" id="IPR036388">
    <property type="entry name" value="WH-like_DNA-bd_sf"/>
</dbReference>
<dbReference type="SUPFAM" id="SSF46785">
    <property type="entry name" value="Winged helix' DNA-binding domain"/>
    <property type="match status" value="1"/>
</dbReference>
<evidence type="ECO:0000313" key="2">
    <source>
        <dbReference type="Proteomes" id="UP000294830"/>
    </source>
</evidence>
<comment type="caution">
    <text evidence="1">The sequence shown here is derived from an EMBL/GenBank/DDBJ whole genome shotgun (WGS) entry which is preliminary data.</text>
</comment>
<gene>
    <name evidence="1" type="ORF">CLV25_103207</name>
</gene>
<dbReference type="InterPro" id="IPR036390">
    <property type="entry name" value="WH_DNA-bd_sf"/>
</dbReference>
<dbReference type="Gene3D" id="1.10.10.10">
    <property type="entry name" value="Winged helix-like DNA-binding domain superfamily/Winged helix DNA-binding domain"/>
    <property type="match status" value="1"/>
</dbReference>
<organism evidence="1 2">
    <name type="scientific">Acetobacteroides hydrogenigenes</name>
    <dbReference type="NCBI Taxonomy" id="979970"/>
    <lineage>
        <taxon>Bacteria</taxon>
        <taxon>Pseudomonadati</taxon>
        <taxon>Bacteroidota</taxon>
        <taxon>Bacteroidia</taxon>
        <taxon>Bacteroidales</taxon>
        <taxon>Rikenellaceae</taxon>
        <taxon>Acetobacteroides</taxon>
    </lineage>
</organism>
<dbReference type="Proteomes" id="UP000294830">
    <property type="component" value="Unassembled WGS sequence"/>
</dbReference>
<dbReference type="EMBL" id="SLWB01000003">
    <property type="protein sequence ID" value="TCN70685.1"/>
    <property type="molecule type" value="Genomic_DNA"/>
</dbReference>
<dbReference type="OrthoDB" id="15623at2"/>
<sequence>MENKEKIVQAFTQAGKPLKSGEAAELANVDKKETDKIIKEMVKEGALVSPKRCYYELKHS</sequence>
<evidence type="ECO:0000313" key="1">
    <source>
        <dbReference type="EMBL" id="TCN70685.1"/>
    </source>
</evidence>
<dbReference type="RefSeq" id="WP_131838541.1">
    <property type="nucleotide sequence ID" value="NZ_SLWB01000003.1"/>
</dbReference>
<name>A0A4R2EQ85_9BACT</name>
<evidence type="ECO:0008006" key="3">
    <source>
        <dbReference type="Google" id="ProtNLM"/>
    </source>
</evidence>
<keyword evidence="2" id="KW-1185">Reference proteome</keyword>
<proteinExistence type="predicted"/>